<dbReference type="SUPFAM" id="SSF88723">
    <property type="entry name" value="PIN domain-like"/>
    <property type="match status" value="1"/>
</dbReference>
<protein>
    <submittedName>
        <fullName evidence="1">Uncharacterized protein</fullName>
    </submittedName>
</protein>
<organism evidence="1 2">
    <name type="scientific">Modicella reniformis</name>
    <dbReference type="NCBI Taxonomy" id="1440133"/>
    <lineage>
        <taxon>Eukaryota</taxon>
        <taxon>Fungi</taxon>
        <taxon>Fungi incertae sedis</taxon>
        <taxon>Mucoromycota</taxon>
        <taxon>Mortierellomycotina</taxon>
        <taxon>Mortierellomycetes</taxon>
        <taxon>Mortierellales</taxon>
        <taxon>Mortierellaceae</taxon>
        <taxon>Modicella</taxon>
    </lineage>
</organism>
<dbReference type="InterPro" id="IPR029060">
    <property type="entry name" value="PIN-like_dom_sf"/>
</dbReference>
<sequence>MLTRQDYRHIVQEITGSLSMLDKDKTVLHFDGQPSVEKSGERERRQKDIEKRLKAIRIDLEKPTKHGRSIPRRVHRRIFNVFRPPPECLTQIQGELEAMGWKVCRCAFQADTYIGSCCQGSDEHGDCIAITRDNDLICFHGIWRVAMPVGPKRELMVFTKKDILEYLDLPSPLHLLLAAIVTSNDYGNGIRFCGIKTNVANVRG</sequence>
<proteinExistence type="predicted"/>
<dbReference type="EMBL" id="JAAAHW010006837">
    <property type="protein sequence ID" value="KAF9954355.1"/>
    <property type="molecule type" value="Genomic_DNA"/>
</dbReference>
<reference evidence="1" key="1">
    <citation type="journal article" date="2020" name="Fungal Divers.">
        <title>Resolving the Mortierellaceae phylogeny through synthesis of multi-gene phylogenetics and phylogenomics.</title>
        <authorList>
            <person name="Vandepol N."/>
            <person name="Liber J."/>
            <person name="Desiro A."/>
            <person name="Na H."/>
            <person name="Kennedy M."/>
            <person name="Barry K."/>
            <person name="Grigoriev I.V."/>
            <person name="Miller A.N."/>
            <person name="O'Donnell K."/>
            <person name="Stajich J.E."/>
            <person name="Bonito G."/>
        </authorList>
    </citation>
    <scope>NUCLEOTIDE SEQUENCE</scope>
    <source>
        <strain evidence="1">MES-2147</strain>
    </source>
</reference>
<dbReference type="Proteomes" id="UP000749646">
    <property type="component" value="Unassembled WGS sequence"/>
</dbReference>
<dbReference type="Gene3D" id="3.40.50.1010">
    <property type="entry name" value="5'-nuclease"/>
    <property type="match status" value="1"/>
</dbReference>
<accession>A0A9P6IYS9</accession>
<gene>
    <name evidence="1" type="ORF">BGZ65_004103</name>
</gene>
<evidence type="ECO:0000313" key="2">
    <source>
        <dbReference type="Proteomes" id="UP000749646"/>
    </source>
</evidence>
<keyword evidence="2" id="KW-1185">Reference proteome</keyword>
<dbReference type="OrthoDB" id="2446503at2759"/>
<evidence type="ECO:0000313" key="1">
    <source>
        <dbReference type="EMBL" id="KAF9954355.1"/>
    </source>
</evidence>
<comment type="caution">
    <text evidence="1">The sequence shown here is derived from an EMBL/GenBank/DDBJ whole genome shotgun (WGS) entry which is preliminary data.</text>
</comment>
<name>A0A9P6IYS9_9FUNG</name>
<dbReference type="AlphaFoldDB" id="A0A9P6IYS9"/>